<feature type="chain" id="PRO_5042033066" description="Secreted protein" evidence="1">
    <location>
        <begin position="23"/>
        <end position="78"/>
    </location>
</feature>
<feature type="signal peptide" evidence="1">
    <location>
        <begin position="1"/>
        <end position="22"/>
    </location>
</feature>
<dbReference type="EMBL" id="JAUTDP010000009">
    <property type="protein sequence ID" value="KAK3396248.1"/>
    <property type="molecule type" value="Genomic_DNA"/>
</dbReference>
<dbReference type="Proteomes" id="UP001281003">
    <property type="component" value="Unassembled WGS sequence"/>
</dbReference>
<evidence type="ECO:0008006" key="4">
    <source>
        <dbReference type="Google" id="ProtNLM"/>
    </source>
</evidence>
<comment type="caution">
    <text evidence="2">The sequence shown here is derived from an EMBL/GenBank/DDBJ whole genome shotgun (WGS) entry which is preliminary data.</text>
</comment>
<dbReference type="AlphaFoldDB" id="A0AAE0U9T7"/>
<accession>A0AAE0U9T7</accession>
<keyword evidence="1" id="KW-0732">Signal</keyword>
<protein>
    <recommendedName>
        <fullName evidence="4">Secreted protein</fullName>
    </recommendedName>
</protein>
<name>A0AAE0U9T7_SORBR</name>
<organism evidence="2 3">
    <name type="scientific">Sordaria brevicollis</name>
    <dbReference type="NCBI Taxonomy" id="83679"/>
    <lineage>
        <taxon>Eukaryota</taxon>
        <taxon>Fungi</taxon>
        <taxon>Dikarya</taxon>
        <taxon>Ascomycota</taxon>
        <taxon>Pezizomycotina</taxon>
        <taxon>Sordariomycetes</taxon>
        <taxon>Sordariomycetidae</taxon>
        <taxon>Sordariales</taxon>
        <taxon>Sordariaceae</taxon>
        <taxon>Sordaria</taxon>
    </lineage>
</organism>
<sequence>MLAGCCRLQCLLAAPLLHLSSARISSYTCATRKLRDTRDHGLFLPRRMCSTYLFMKFFPIAGDLWKISKEARLKELRF</sequence>
<evidence type="ECO:0000256" key="1">
    <source>
        <dbReference type="SAM" id="SignalP"/>
    </source>
</evidence>
<gene>
    <name evidence="2" type="ORF">B0T20DRAFT_417230</name>
</gene>
<reference evidence="2" key="2">
    <citation type="submission" date="2023-07" db="EMBL/GenBank/DDBJ databases">
        <authorList>
            <consortium name="Lawrence Berkeley National Laboratory"/>
            <person name="Haridas S."/>
            <person name="Hensen N."/>
            <person name="Bonometti L."/>
            <person name="Westerberg I."/>
            <person name="Brannstrom I.O."/>
            <person name="Guillou S."/>
            <person name="Cros-Aarteil S."/>
            <person name="Calhoun S."/>
            <person name="Kuo A."/>
            <person name="Mondo S."/>
            <person name="Pangilinan J."/>
            <person name="Riley R."/>
            <person name="LaButti K."/>
            <person name="Andreopoulos B."/>
            <person name="Lipzen A."/>
            <person name="Chen C."/>
            <person name="Yanf M."/>
            <person name="Daum C."/>
            <person name="Ng V."/>
            <person name="Clum A."/>
            <person name="Steindorff A."/>
            <person name="Ohm R."/>
            <person name="Martin F."/>
            <person name="Silar P."/>
            <person name="Natvig D."/>
            <person name="Lalanne C."/>
            <person name="Gautier V."/>
            <person name="Ament-velasquez S.L."/>
            <person name="Kruys A."/>
            <person name="Hutchinson M.I."/>
            <person name="Powell A.J."/>
            <person name="Barry K."/>
            <person name="Miller A.N."/>
            <person name="Grigoriev I.V."/>
            <person name="Debuchy R."/>
            <person name="Gladieux P."/>
            <person name="Thoren M.H."/>
            <person name="Johannesson H."/>
        </authorList>
    </citation>
    <scope>NUCLEOTIDE SEQUENCE</scope>
    <source>
        <strain evidence="2">FGSC 1904</strain>
    </source>
</reference>
<evidence type="ECO:0000313" key="2">
    <source>
        <dbReference type="EMBL" id="KAK3396248.1"/>
    </source>
</evidence>
<reference evidence="2" key="1">
    <citation type="journal article" date="2023" name="Mol. Phylogenet. Evol.">
        <title>Genome-scale phylogeny and comparative genomics of the fungal order Sordariales.</title>
        <authorList>
            <person name="Hensen N."/>
            <person name="Bonometti L."/>
            <person name="Westerberg I."/>
            <person name="Brannstrom I.O."/>
            <person name="Guillou S."/>
            <person name="Cros-Aarteil S."/>
            <person name="Calhoun S."/>
            <person name="Haridas S."/>
            <person name="Kuo A."/>
            <person name="Mondo S."/>
            <person name="Pangilinan J."/>
            <person name="Riley R."/>
            <person name="LaButti K."/>
            <person name="Andreopoulos B."/>
            <person name="Lipzen A."/>
            <person name="Chen C."/>
            <person name="Yan M."/>
            <person name="Daum C."/>
            <person name="Ng V."/>
            <person name="Clum A."/>
            <person name="Steindorff A."/>
            <person name="Ohm R.A."/>
            <person name="Martin F."/>
            <person name="Silar P."/>
            <person name="Natvig D.O."/>
            <person name="Lalanne C."/>
            <person name="Gautier V."/>
            <person name="Ament-Velasquez S.L."/>
            <person name="Kruys A."/>
            <person name="Hutchinson M.I."/>
            <person name="Powell A.J."/>
            <person name="Barry K."/>
            <person name="Miller A.N."/>
            <person name="Grigoriev I.V."/>
            <person name="Debuchy R."/>
            <person name="Gladieux P."/>
            <person name="Hiltunen Thoren M."/>
            <person name="Johannesson H."/>
        </authorList>
    </citation>
    <scope>NUCLEOTIDE SEQUENCE</scope>
    <source>
        <strain evidence="2">FGSC 1904</strain>
    </source>
</reference>
<evidence type="ECO:0000313" key="3">
    <source>
        <dbReference type="Proteomes" id="UP001281003"/>
    </source>
</evidence>
<proteinExistence type="predicted"/>
<keyword evidence="3" id="KW-1185">Reference proteome</keyword>